<organism evidence="2 3">
    <name type="scientific">Puccinia sorghi</name>
    <dbReference type="NCBI Taxonomy" id="27349"/>
    <lineage>
        <taxon>Eukaryota</taxon>
        <taxon>Fungi</taxon>
        <taxon>Dikarya</taxon>
        <taxon>Basidiomycota</taxon>
        <taxon>Pucciniomycotina</taxon>
        <taxon>Pucciniomycetes</taxon>
        <taxon>Pucciniales</taxon>
        <taxon>Pucciniaceae</taxon>
        <taxon>Puccinia</taxon>
    </lineage>
</organism>
<dbReference type="Proteomes" id="UP000037035">
    <property type="component" value="Unassembled WGS sequence"/>
</dbReference>
<accession>A0A0L6UVV9</accession>
<dbReference type="EMBL" id="LAVV01008489">
    <property type="protein sequence ID" value="KNZ52668.1"/>
    <property type="molecule type" value="Genomic_DNA"/>
</dbReference>
<dbReference type="AlphaFoldDB" id="A0A0L6UVV9"/>
<dbReference type="VEuPathDB" id="FungiDB:VP01_3489g2"/>
<proteinExistence type="predicted"/>
<protein>
    <submittedName>
        <fullName evidence="2">Uncharacterized protein</fullName>
    </submittedName>
</protein>
<evidence type="ECO:0000256" key="1">
    <source>
        <dbReference type="SAM" id="MobiDB-lite"/>
    </source>
</evidence>
<gene>
    <name evidence="2" type="ORF">VP01_3489g2</name>
</gene>
<comment type="caution">
    <text evidence="2">The sequence shown here is derived from an EMBL/GenBank/DDBJ whole genome shotgun (WGS) entry which is preliminary data.</text>
</comment>
<reference evidence="2 3" key="1">
    <citation type="submission" date="2015-08" db="EMBL/GenBank/DDBJ databases">
        <title>Next Generation Sequencing and Analysis of the Genome of Puccinia sorghi L Schw, the Causal Agent of Maize Common Rust.</title>
        <authorList>
            <person name="Rochi L."/>
            <person name="Burguener G."/>
            <person name="Darino M."/>
            <person name="Turjanski A."/>
            <person name="Kreff E."/>
            <person name="Dieguez M.J."/>
            <person name="Sacco F."/>
        </authorList>
    </citation>
    <scope>NUCLEOTIDE SEQUENCE [LARGE SCALE GENOMIC DNA]</scope>
    <source>
        <strain evidence="2 3">RO10H11247</strain>
    </source>
</reference>
<evidence type="ECO:0000313" key="2">
    <source>
        <dbReference type="EMBL" id="KNZ52668.1"/>
    </source>
</evidence>
<feature type="compositionally biased region" description="Basic and acidic residues" evidence="1">
    <location>
        <begin position="471"/>
        <end position="498"/>
    </location>
</feature>
<sequence>MHSHCAKESKQFDRPLSKFFFAVTSSNIQQSQQSNNITQVCQRPLNKKDKHIQTYLLVLKTSIDMQKLPGSFGCYSNLSPRVIQPIFYAQSLCILHSDCAITSTYVNRWSLDVSLAGESCISSLAQGNWKCPNSLIILNQSTTIQFKIQDKGVSPRHLERFMSSSQMLQNRLKRLPLPPPLALPQLIPAPSVFSACHQHSPSPNLAYTPCLLFPYKLCIDPSSLYPYILLLSGMSCECNYPVSLNTSSAMCFCQGLTYQALPGRLENVRILSQGFGCGKENLEGPRLKPRRSRGLRRIRLKLDEYITKAKLWVNGCLRPLVQWMKMRMLNWYSLGLRKKSGTTGEKYGILAQVQRGRNWAVSITQTNEKNLAFLLRSRCQAQVICVKCELQRRGLPVMGKSLLRRLRCAEGRFAAAAGPPIEGHVLNTVSAADSWGSGHVGGITRGAEDLRHVGQRGYERRPVHPHPRTSCKIERCRSSGPSKERTAASRPRGSRDSVKGIGQQLHGWCSGNSITLIIFKGDDRVGGSCSVWRGGGTGCYHCQTRNGNIEK</sequence>
<keyword evidence="3" id="KW-1185">Reference proteome</keyword>
<evidence type="ECO:0000313" key="3">
    <source>
        <dbReference type="Proteomes" id="UP000037035"/>
    </source>
</evidence>
<name>A0A0L6UVV9_9BASI</name>
<feature type="region of interest" description="Disordered" evidence="1">
    <location>
        <begin position="459"/>
        <end position="500"/>
    </location>
</feature>